<reference evidence="1" key="1">
    <citation type="journal article" date="2021" name="Proc. Natl. Acad. Sci. U.S.A.">
        <title>A Catalog of Tens of Thousands of Viruses from Human Metagenomes Reveals Hidden Associations with Chronic Diseases.</title>
        <authorList>
            <person name="Tisza M.J."/>
            <person name="Buck C.B."/>
        </authorList>
    </citation>
    <scope>NUCLEOTIDE SEQUENCE</scope>
    <source>
        <strain evidence="1">CtpiG4</strain>
    </source>
</reference>
<dbReference type="Pfam" id="PF10934">
    <property type="entry name" value="Sheath_initiator"/>
    <property type="match status" value="1"/>
</dbReference>
<evidence type="ECO:0000313" key="1">
    <source>
        <dbReference type="EMBL" id="DAD88956.1"/>
    </source>
</evidence>
<evidence type="ECO:0008006" key="2">
    <source>
        <dbReference type="Google" id="ProtNLM"/>
    </source>
</evidence>
<dbReference type="InterPro" id="IPR020288">
    <property type="entry name" value="Sheath_initiator"/>
</dbReference>
<name>A0A8S5N3F6_9CAUD</name>
<protein>
    <recommendedName>
        <fullName evidence="2">Bacteriophage protein</fullName>
    </recommendedName>
</protein>
<proteinExistence type="predicted"/>
<organism evidence="1">
    <name type="scientific">Myoviridae sp. ctpiG4</name>
    <dbReference type="NCBI Taxonomy" id="2826698"/>
    <lineage>
        <taxon>Viruses</taxon>
        <taxon>Duplodnaviria</taxon>
        <taxon>Heunggongvirae</taxon>
        <taxon>Uroviricota</taxon>
        <taxon>Caudoviricetes</taxon>
    </lineage>
</organism>
<accession>A0A8S5N3F6</accession>
<sequence>MIYRQLDDNGDYIFGRGKHAYLEGVDAVAQAIKTRLLLLYHEWWEDLEDGLPLWEKIMASSGQPSNIKAVDFIFRERIQGTTGVLSILGYESSFENRRYTFRCAVETLYGSLVISNIRNEAEG</sequence>
<dbReference type="EMBL" id="BK015050">
    <property type="protein sequence ID" value="DAD88956.1"/>
    <property type="molecule type" value="Genomic_DNA"/>
</dbReference>